<feature type="signal peptide" evidence="7">
    <location>
        <begin position="1"/>
        <end position="29"/>
    </location>
</feature>
<gene>
    <name evidence="9" type="ORF">SAMN05660976_07319</name>
</gene>
<dbReference type="Proteomes" id="UP000198953">
    <property type="component" value="Unassembled WGS sequence"/>
</dbReference>
<evidence type="ECO:0000256" key="7">
    <source>
        <dbReference type="SAM" id="SignalP"/>
    </source>
</evidence>
<dbReference type="InterPro" id="IPR003961">
    <property type="entry name" value="FN3_dom"/>
</dbReference>
<evidence type="ECO:0000256" key="2">
    <source>
        <dbReference type="ARBA" id="ARBA00022801"/>
    </source>
</evidence>
<dbReference type="AlphaFoldDB" id="A0A1H8FR74"/>
<dbReference type="GO" id="GO:0030246">
    <property type="term" value="F:carbohydrate binding"/>
    <property type="evidence" value="ECO:0007669"/>
    <property type="project" value="InterPro"/>
</dbReference>
<keyword evidence="5" id="KW-0624">Polysaccharide degradation</keyword>
<dbReference type="Gene3D" id="2.10.10.20">
    <property type="entry name" value="Carbohydrate-binding module superfamily 5/12"/>
    <property type="match status" value="1"/>
</dbReference>
<dbReference type="PROSITE" id="PS50853">
    <property type="entry name" value="FN3"/>
    <property type="match status" value="1"/>
</dbReference>
<evidence type="ECO:0000256" key="6">
    <source>
        <dbReference type="SAM" id="MobiDB-lite"/>
    </source>
</evidence>
<evidence type="ECO:0000259" key="8">
    <source>
        <dbReference type="PROSITE" id="PS50853"/>
    </source>
</evidence>
<evidence type="ECO:0000256" key="4">
    <source>
        <dbReference type="ARBA" id="ARBA00023295"/>
    </source>
</evidence>
<dbReference type="EMBL" id="FOBF01000025">
    <property type="protein sequence ID" value="SEN34159.1"/>
    <property type="molecule type" value="Genomic_DNA"/>
</dbReference>
<proteinExistence type="predicted"/>
<dbReference type="RefSeq" id="WP_091105037.1">
    <property type="nucleotide sequence ID" value="NZ_FOBF01000025.1"/>
</dbReference>
<evidence type="ECO:0000256" key="1">
    <source>
        <dbReference type="ARBA" id="ARBA00022729"/>
    </source>
</evidence>
<keyword evidence="2" id="KW-0378">Hydrolase</keyword>
<dbReference type="SUPFAM" id="SSF51055">
    <property type="entry name" value="Carbohydrate binding domain"/>
    <property type="match status" value="1"/>
</dbReference>
<feature type="domain" description="Fibronectin type-III" evidence="8">
    <location>
        <begin position="92"/>
        <end position="177"/>
    </location>
</feature>
<protein>
    <submittedName>
        <fullName evidence="9">Carbohydrate binding domain-containing protein</fullName>
    </submittedName>
</protein>
<keyword evidence="4" id="KW-0326">Glycosidase</keyword>
<dbReference type="Pfam" id="PF00041">
    <property type="entry name" value="fn3"/>
    <property type="match status" value="1"/>
</dbReference>
<dbReference type="FunFam" id="2.60.40.10:FF:001114">
    <property type="entry name" value="Chitinase A1"/>
    <property type="match status" value="1"/>
</dbReference>
<evidence type="ECO:0000313" key="9">
    <source>
        <dbReference type="EMBL" id="SEN34159.1"/>
    </source>
</evidence>
<sequence>MRHRRLSTILTALLLPLTAVVAAPPTATAAVYAAVAAWAPNTAYTTGTHVTYNGVEYECVQGHTSQTGWEPPNVPALWKPVTGGGDTTAPSVPGNLRSTGVTSGSVSLAWNASTDDVGVTGYEIYRGGTLVTTVTGTTHTDTGLTASTAYIYTVRARDAAGNRSAASNSVTATTTGGGGNDTTAPSVPGNLRSTGVTSGSVSLAWNASTVV</sequence>
<dbReference type="SMART" id="SM00495">
    <property type="entry name" value="ChtBD3"/>
    <property type="match status" value="1"/>
</dbReference>
<dbReference type="STRING" id="46177.SAMN05660976_07319"/>
<evidence type="ECO:0000313" key="10">
    <source>
        <dbReference type="Proteomes" id="UP000198953"/>
    </source>
</evidence>
<dbReference type="GO" id="GO:0000272">
    <property type="term" value="P:polysaccharide catabolic process"/>
    <property type="evidence" value="ECO:0007669"/>
    <property type="project" value="UniProtKB-KW"/>
</dbReference>
<dbReference type="SMART" id="SM00060">
    <property type="entry name" value="FN3"/>
    <property type="match status" value="1"/>
</dbReference>
<feature type="compositionally biased region" description="Low complexity" evidence="6">
    <location>
        <begin position="162"/>
        <end position="174"/>
    </location>
</feature>
<dbReference type="OrthoDB" id="9775889at2"/>
<dbReference type="InterPro" id="IPR003610">
    <property type="entry name" value="CBM5/12"/>
</dbReference>
<evidence type="ECO:0000256" key="5">
    <source>
        <dbReference type="ARBA" id="ARBA00023326"/>
    </source>
</evidence>
<dbReference type="SUPFAM" id="SSF49265">
    <property type="entry name" value="Fibronectin type III"/>
    <property type="match status" value="1"/>
</dbReference>
<dbReference type="Gene3D" id="2.60.40.10">
    <property type="entry name" value="Immunoglobulins"/>
    <property type="match status" value="1"/>
</dbReference>
<dbReference type="GO" id="GO:0004553">
    <property type="term" value="F:hydrolase activity, hydrolyzing O-glycosyl compounds"/>
    <property type="evidence" value="ECO:0007669"/>
    <property type="project" value="InterPro"/>
</dbReference>
<dbReference type="Pfam" id="PF02839">
    <property type="entry name" value="CBM_5_12"/>
    <property type="match status" value="1"/>
</dbReference>
<organism evidence="9 10">
    <name type="scientific">Nonomuraea pusilla</name>
    <dbReference type="NCBI Taxonomy" id="46177"/>
    <lineage>
        <taxon>Bacteria</taxon>
        <taxon>Bacillati</taxon>
        <taxon>Actinomycetota</taxon>
        <taxon>Actinomycetes</taxon>
        <taxon>Streptosporangiales</taxon>
        <taxon>Streptosporangiaceae</taxon>
        <taxon>Nonomuraea</taxon>
    </lineage>
</organism>
<dbReference type="CDD" id="cd12214">
    <property type="entry name" value="ChiA1_BD"/>
    <property type="match status" value="1"/>
</dbReference>
<dbReference type="CDD" id="cd00063">
    <property type="entry name" value="FN3"/>
    <property type="match status" value="1"/>
</dbReference>
<reference evidence="9 10" key="1">
    <citation type="submission" date="2016-10" db="EMBL/GenBank/DDBJ databases">
        <authorList>
            <person name="de Groot N.N."/>
        </authorList>
    </citation>
    <scope>NUCLEOTIDE SEQUENCE [LARGE SCALE GENOMIC DNA]</scope>
    <source>
        <strain evidence="9 10">DSM 43357</strain>
    </source>
</reference>
<dbReference type="InterPro" id="IPR013783">
    <property type="entry name" value="Ig-like_fold"/>
</dbReference>
<dbReference type="InterPro" id="IPR036573">
    <property type="entry name" value="CBM_sf_5/12"/>
</dbReference>
<feature type="chain" id="PRO_5041684240" evidence="7">
    <location>
        <begin position="30"/>
        <end position="211"/>
    </location>
</feature>
<feature type="region of interest" description="Disordered" evidence="6">
    <location>
        <begin position="162"/>
        <end position="198"/>
    </location>
</feature>
<keyword evidence="10" id="KW-1185">Reference proteome</keyword>
<accession>A0A1H8FR74</accession>
<dbReference type="InterPro" id="IPR036116">
    <property type="entry name" value="FN3_sf"/>
</dbReference>
<name>A0A1H8FR74_9ACTN</name>
<keyword evidence="3" id="KW-0119">Carbohydrate metabolism</keyword>
<evidence type="ECO:0000256" key="3">
    <source>
        <dbReference type="ARBA" id="ARBA00023277"/>
    </source>
</evidence>
<dbReference type="GO" id="GO:0005576">
    <property type="term" value="C:extracellular region"/>
    <property type="evidence" value="ECO:0007669"/>
    <property type="project" value="InterPro"/>
</dbReference>
<keyword evidence="1 7" id="KW-0732">Signal</keyword>